<reference evidence="2 3" key="1">
    <citation type="journal article" date="2011" name="J. Bacteriol.">
        <title>Genome sequence of strain IMCC3088, a proteorhodopsin-containing marine bacterium belonging to the OM60/NOR5 clade.</title>
        <authorList>
            <person name="Jang Y."/>
            <person name="Oh H.M."/>
            <person name="Kang I."/>
            <person name="Lee K."/>
            <person name="Yang S.J."/>
            <person name="Cho J.C."/>
        </authorList>
    </citation>
    <scope>NUCLEOTIDE SEQUENCE [LARGE SCALE GENOMIC DNA]</scope>
    <source>
        <strain evidence="2 3">IMCC3088</strain>
    </source>
</reference>
<name>F3L1Y6_9GAMM</name>
<proteinExistence type="predicted"/>
<gene>
    <name evidence="2" type="ORF">IMCC3088_1476</name>
</gene>
<dbReference type="Pfam" id="PF00144">
    <property type="entry name" value="Beta-lactamase"/>
    <property type="match status" value="1"/>
</dbReference>
<keyword evidence="3" id="KW-1185">Reference proteome</keyword>
<dbReference type="InterPro" id="IPR050789">
    <property type="entry name" value="Diverse_Enzym_Activities"/>
</dbReference>
<dbReference type="Proteomes" id="UP000005615">
    <property type="component" value="Unassembled WGS sequence"/>
</dbReference>
<dbReference type="InterPro" id="IPR012338">
    <property type="entry name" value="Beta-lactam/transpept-like"/>
</dbReference>
<accession>F3L1Y6</accession>
<organism evidence="2 3">
    <name type="scientific">Aequoribacter fuscus</name>
    <dbReference type="NCBI Taxonomy" id="2518989"/>
    <lineage>
        <taxon>Bacteria</taxon>
        <taxon>Pseudomonadati</taxon>
        <taxon>Pseudomonadota</taxon>
        <taxon>Gammaproteobacteria</taxon>
        <taxon>Cellvibrionales</taxon>
        <taxon>Halieaceae</taxon>
        <taxon>Aequoribacter</taxon>
    </lineage>
</organism>
<dbReference type="PANTHER" id="PTHR43283">
    <property type="entry name" value="BETA-LACTAMASE-RELATED"/>
    <property type="match status" value="1"/>
</dbReference>
<dbReference type="SUPFAM" id="SSF56601">
    <property type="entry name" value="beta-lactamase/transpeptidase-like"/>
    <property type="match status" value="1"/>
</dbReference>
<dbReference type="InterPro" id="IPR001466">
    <property type="entry name" value="Beta-lactam-related"/>
</dbReference>
<dbReference type="AlphaFoldDB" id="F3L1Y6"/>
<dbReference type="eggNOG" id="COG1680">
    <property type="taxonomic scope" value="Bacteria"/>
</dbReference>
<dbReference type="PANTHER" id="PTHR43283:SF3">
    <property type="entry name" value="BETA-LACTAMASE FAMILY PROTEIN (AFU_ORTHOLOGUE AFUA_5G07500)"/>
    <property type="match status" value="1"/>
</dbReference>
<evidence type="ECO:0000313" key="3">
    <source>
        <dbReference type="Proteomes" id="UP000005615"/>
    </source>
</evidence>
<comment type="caution">
    <text evidence="2">The sequence shown here is derived from an EMBL/GenBank/DDBJ whole genome shotgun (WGS) entry which is preliminary data.</text>
</comment>
<evidence type="ECO:0000313" key="2">
    <source>
        <dbReference type="EMBL" id="EGG29664.1"/>
    </source>
</evidence>
<feature type="domain" description="Beta-lactamase-related" evidence="1">
    <location>
        <begin position="7"/>
        <end position="385"/>
    </location>
</feature>
<sequence length="406" mass="44779">MRLERIDTLLEAAVETNLMIGGQGLIWQGDQIVYNKTFGKRDHRDAEMLGKDAIYRIYSMTKPITSVGIMILAERGELRLNDPLALHLPEFANLRAFDPTAELNADQPLPTQPLQRLPTIEDLLAHKAGFTYGIFGKTPVDLAYLQAGMMMNKQLTLADFTQRLATVPLQYQPDTKWHYSVATDVLGRVIEVVSGQSLAEFLETEIFQPLGMRDTRFTIAKSSEDRVVTLYAPQGTPEQLDPDAFAKAMQGQGLVPAPDALNDPYQPDAIFQSGGGGLLSTTDDYLKFARMLLNEGELDGVRLLAPSTVRLMRTDFLGEQAANAYVNGGTPREGRGFGLGFGMIKDQGLAATPQGVGTYYWGGAAGTTFWIDPENDLIGIFMTQSIPHKTQLGQDFMKATYQAFLR</sequence>
<dbReference type="Gene3D" id="3.40.710.10">
    <property type="entry name" value="DD-peptidase/beta-lactamase superfamily"/>
    <property type="match status" value="1"/>
</dbReference>
<evidence type="ECO:0000259" key="1">
    <source>
        <dbReference type="Pfam" id="PF00144"/>
    </source>
</evidence>
<protein>
    <submittedName>
        <fullName evidence="2">Beta-lactamase</fullName>
    </submittedName>
</protein>
<dbReference type="MEROPS" id="S12.950"/>
<dbReference type="STRING" id="2518989.IMCC3088_1476"/>
<dbReference type="EMBL" id="AEIG01000037">
    <property type="protein sequence ID" value="EGG29664.1"/>
    <property type="molecule type" value="Genomic_DNA"/>
</dbReference>